<feature type="region of interest" description="Disordered" evidence="1">
    <location>
        <begin position="16"/>
        <end position="68"/>
    </location>
</feature>
<organism evidence="2 3">
    <name type="scientific">Brachybacterium rhamnosum</name>
    <dbReference type="NCBI Taxonomy" id="173361"/>
    <lineage>
        <taxon>Bacteria</taxon>
        <taxon>Bacillati</taxon>
        <taxon>Actinomycetota</taxon>
        <taxon>Actinomycetes</taxon>
        <taxon>Micrococcales</taxon>
        <taxon>Dermabacteraceae</taxon>
        <taxon>Brachybacterium</taxon>
    </lineage>
</organism>
<proteinExistence type="predicted"/>
<feature type="region of interest" description="Disordered" evidence="1">
    <location>
        <begin position="78"/>
        <end position="97"/>
    </location>
</feature>
<sequence>MDRNLLNLLQTIGALRFVDSPDENGGGSDEPAGDDQGDDGDEDEPLGENGIKALKSERLRASQAKKRADAAEARLKEIEDAEKTELQRAQERISELEKANKDFEDAKRRTELRASVLAEKNVPSEWADFVTGDTEDEMTKAADRILANLSRADKGPSLRPTAGQTGGSLEAGREAAKSFRP</sequence>
<feature type="region of interest" description="Disordered" evidence="1">
    <location>
        <begin position="148"/>
        <end position="181"/>
    </location>
</feature>
<comment type="caution">
    <text evidence="2">The sequence shown here is derived from an EMBL/GenBank/DDBJ whole genome shotgun (WGS) entry which is preliminary data.</text>
</comment>
<evidence type="ECO:0000256" key="1">
    <source>
        <dbReference type="SAM" id="MobiDB-lite"/>
    </source>
</evidence>
<dbReference type="InterPro" id="IPR025580">
    <property type="entry name" value="Gp46"/>
</dbReference>
<evidence type="ECO:0000313" key="2">
    <source>
        <dbReference type="EMBL" id="MFD1836413.1"/>
    </source>
</evidence>
<evidence type="ECO:0000313" key="3">
    <source>
        <dbReference type="Proteomes" id="UP001597280"/>
    </source>
</evidence>
<feature type="compositionally biased region" description="Acidic residues" evidence="1">
    <location>
        <begin position="31"/>
        <end position="46"/>
    </location>
</feature>
<name>A0ABW4Q017_9MICO</name>
<reference evidence="3" key="1">
    <citation type="journal article" date="2019" name="Int. J. Syst. Evol. Microbiol.">
        <title>The Global Catalogue of Microorganisms (GCM) 10K type strain sequencing project: providing services to taxonomists for standard genome sequencing and annotation.</title>
        <authorList>
            <consortium name="The Broad Institute Genomics Platform"/>
            <consortium name="The Broad Institute Genome Sequencing Center for Infectious Disease"/>
            <person name="Wu L."/>
            <person name="Ma J."/>
        </authorList>
    </citation>
    <scope>NUCLEOTIDE SEQUENCE [LARGE SCALE GENOMIC DNA]</scope>
    <source>
        <strain evidence="3">JCM 11650</strain>
    </source>
</reference>
<protein>
    <submittedName>
        <fullName evidence="2">DUF4355 domain-containing protein</fullName>
    </submittedName>
</protein>
<dbReference type="RefSeq" id="WP_343905874.1">
    <property type="nucleotide sequence ID" value="NZ_BAAAIS010000003.1"/>
</dbReference>
<feature type="compositionally biased region" description="Basic and acidic residues" evidence="1">
    <location>
        <begin position="54"/>
        <end position="68"/>
    </location>
</feature>
<dbReference type="Proteomes" id="UP001597280">
    <property type="component" value="Unassembled WGS sequence"/>
</dbReference>
<dbReference type="EMBL" id="JBHUFL010000003">
    <property type="protein sequence ID" value="MFD1836413.1"/>
    <property type="molecule type" value="Genomic_DNA"/>
</dbReference>
<feature type="compositionally biased region" description="Basic and acidic residues" evidence="1">
    <location>
        <begin position="171"/>
        <end position="181"/>
    </location>
</feature>
<gene>
    <name evidence="2" type="ORF">ACFSDA_15215</name>
</gene>
<accession>A0ABW4Q017</accession>
<keyword evidence="3" id="KW-1185">Reference proteome</keyword>
<dbReference type="Pfam" id="PF14265">
    <property type="entry name" value="DUF4355"/>
    <property type="match status" value="1"/>
</dbReference>